<protein>
    <recommendedName>
        <fullName evidence="3">Retrotransposon gag domain-containing protein</fullName>
    </recommendedName>
</protein>
<proteinExistence type="predicted"/>
<evidence type="ECO:0000313" key="1">
    <source>
        <dbReference type="EMBL" id="CAL1411460.1"/>
    </source>
</evidence>
<evidence type="ECO:0008006" key="3">
    <source>
        <dbReference type="Google" id="ProtNLM"/>
    </source>
</evidence>
<evidence type="ECO:0000313" key="2">
    <source>
        <dbReference type="Proteomes" id="UP001497516"/>
    </source>
</evidence>
<dbReference type="PANTHER" id="PTHR37610">
    <property type="entry name" value="CCHC-TYPE DOMAIN-CONTAINING PROTEIN"/>
    <property type="match status" value="1"/>
</dbReference>
<name>A0AAV2GQ56_9ROSI</name>
<reference evidence="1 2" key="1">
    <citation type="submission" date="2024-04" db="EMBL/GenBank/DDBJ databases">
        <authorList>
            <person name="Fracassetti M."/>
        </authorList>
    </citation>
    <scope>NUCLEOTIDE SEQUENCE [LARGE SCALE GENOMIC DNA]</scope>
</reference>
<sequence>MLNILAAKNKLGFINGTIPYPDPTDPLFSSRSRNNIMVLSWIQQALDHGIKKTIRSSKLASEAWNSLKARYGQGDMIRVAELIESIGTIKQGNQIVSEYYGNLIALQDELDNYQPINPCRCTETSSVDCAALNAVMSYRDVNSIVQFLCGLNDNYATVRSQVLFGDTLPPIDRVFQRALQHERNCMALNKAKPSLLKVQPLLLRVPNALFQISNALIALSAILQATTNMAGHQVYHPEDLL</sequence>
<dbReference type="EMBL" id="OZ034822">
    <property type="protein sequence ID" value="CAL1411460.1"/>
    <property type="molecule type" value="Genomic_DNA"/>
</dbReference>
<dbReference type="AlphaFoldDB" id="A0AAV2GQ56"/>
<accession>A0AAV2GQ56</accession>
<dbReference type="Proteomes" id="UP001497516">
    <property type="component" value="Chromosome 9"/>
</dbReference>
<gene>
    <name evidence="1" type="ORF">LTRI10_LOCUS50817</name>
</gene>
<organism evidence="1 2">
    <name type="scientific">Linum trigynum</name>
    <dbReference type="NCBI Taxonomy" id="586398"/>
    <lineage>
        <taxon>Eukaryota</taxon>
        <taxon>Viridiplantae</taxon>
        <taxon>Streptophyta</taxon>
        <taxon>Embryophyta</taxon>
        <taxon>Tracheophyta</taxon>
        <taxon>Spermatophyta</taxon>
        <taxon>Magnoliopsida</taxon>
        <taxon>eudicotyledons</taxon>
        <taxon>Gunneridae</taxon>
        <taxon>Pentapetalae</taxon>
        <taxon>rosids</taxon>
        <taxon>fabids</taxon>
        <taxon>Malpighiales</taxon>
        <taxon>Linaceae</taxon>
        <taxon>Linum</taxon>
    </lineage>
</organism>
<keyword evidence="2" id="KW-1185">Reference proteome</keyword>
<dbReference type="PANTHER" id="PTHR37610:SF55">
    <property type="entry name" value="RETROTRANSPOSON COPIA-LIKE N-TERMINAL DOMAIN-CONTAINING PROTEIN"/>
    <property type="match status" value="1"/>
</dbReference>